<evidence type="ECO:0000256" key="13">
    <source>
        <dbReference type="PIRSR" id="PIRSR001529-1"/>
    </source>
</evidence>
<evidence type="ECO:0000256" key="7">
    <source>
        <dbReference type="ARBA" id="ARBA00022840"/>
    </source>
</evidence>
<keyword evidence="6 12" id="KW-0547">Nucleotide-binding</keyword>
<dbReference type="InterPro" id="IPR033729">
    <property type="entry name" value="SerRS_core"/>
</dbReference>
<feature type="binding site" evidence="12">
    <location>
        <begin position="232"/>
        <end position="234"/>
    </location>
    <ligand>
        <name>L-serine</name>
        <dbReference type="ChEBI" id="CHEBI:33384"/>
    </ligand>
</feature>
<feature type="binding site" evidence="13">
    <location>
        <position position="263"/>
    </location>
    <ligand>
        <name>L-serine</name>
        <dbReference type="ChEBI" id="CHEBI:33384"/>
    </ligand>
</feature>
<evidence type="ECO:0000256" key="8">
    <source>
        <dbReference type="ARBA" id="ARBA00022917"/>
    </source>
</evidence>
<dbReference type="PANTHER" id="PTHR43697:SF1">
    <property type="entry name" value="SERINE--TRNA LIGASE"/>
    <property type="match status" value="1"/>
</dbReference>
<dbReference type="PROSITE" id="PS50862">
    <property type="entry name" value="AA_TRNA_LIGASE_II"/>
    <property type="match status" value="1"/>
</dbReference>
<comment type="subcellular location">
    <subcellularLocation>
        <location evidence="1 12">Cytoplasm</location>
    </subcellularLocation>
</comment>
<feature type="binding site" evidence="12 13">
    <location>
        <position position="286"/>
    </location>
    <ligand>
        <name>L-serine</name>
        <dbReference type="ChEBI" id="CHEBI:33384"/>
    </ligand>
</feature>
<keyword evidence="5 12" id="KW-0436">Ligase</keyword>
<keyword evidence="8 12" id="KW-0648">Protein biosynthesis</keyword>
<evidence type="ECO:0000256" key="14">
    <source>
        <dbReference type="PIRSR" id="PIRSR001529-2"/>
    </source>
</evidence>
<dbReference type="GO" id="GO:0006434">
    <property type="term" value="P:seryl-tRNA aminoacylation"/>
    <property type="evidence" value="ECO:0007669"/>
    <property type="project" value="UniProtKB-UniRule"/>
</dbReference>
<dbReference type="CDD" id="cd00770">
    <property type="entry name" value="SerRS_core"/>
    <property type="match status" value="1"/>
</dbReference>
<protein>
    <recommendedName>
        <fullName evidence="12">Serine--tRNA ligase</fullName>
        <ecNumber evidence="12">6.1.1.11</ecNumber>
    </recommendedName>
    <alternativeName>
        <fullName evidence="12">Seryl-tRNA synthetase</fullName>
        <shortName evidence="12">SerRS</shortName>
    </alternativeName>
    <alternativeName>
        <fullName evidence="12">Seryl-tRNA(Ser/Sec) synthetase</fullName>
    </alternativeName>
</protein>
<dbReference type="EMBL" id="CP144374">
    <property type="protein sequence ID" value="XCH48556.1"/>
    <property type="molecule type" value="Genomic_DNA"/>
</dbReference>
<dbReference type="SUPFAM" id="SSF46589">
    <property type="entry name" value="tRNA-binding arm"/>
    <property type="match status" value="1"/>
</dbReference>
<comment type="catalytic activity">
    <reaction evidence="10 12">
        <text>tRNA(Sec) + L-serine + ATP = L-seryl-tRNA(Sec) + AMP + diphosphate + H(+)</text>
        <dbReference type="Rhea" id="RHEA:42580"/>
        <dbReference type="Rhea" id="RHEA-COMP:9742"/>
        <dbReference type="Rhea" id="RHEA-COMP:10128"/>
        <dbReference type="ChEBI" id="CHEBI:15378"/>
        <dbReference type="ChEBI" id="CHEBI:30616"/>
        <dbReference type="ChEBI" id="CHEBI:33019"/>
        <dbReference type="ChEBI" id="CHEBI:33384"/>
        <dbReference type="ChEBI" id="CHEBI:78442"/>
        <dbReference type="ChEBI" id="CHEBI:78533"/>
        <dbReference type="ChEBI" id="CHEBI:456215"/>
        <dbReference type="EC" id="6.1.1.11"/>
    </reaction>
</comment>
<keyword evidence="4 12" id="KW-0963">Cytoplasm</keyword>
<evidence type="ECO:0000256" key="5">
    <source>
        <dbReference type="ARBA" id="ARBA00022598"/>
    </source>
</evidence>
<feature type="coiled-coil region" evidence="15">
    <location>
        <begin position="71"/>
        <end position="98"/>
    </location>
</feature>
<dbReference type="Gene3D" id="3.30.930.10">
    <property type="entry name" value="Bira Bifunctional Protein, Domain 2"/>
    <property type="match status" value="1"/>
</dbReference>
<dbReference type="PRINTS" id="PR00981">
    <property type="entry name" value="TRNASYNTHSER"/>
</dbReference>
<evidence type="ECO:0000256" key="11">
    <source>
        <dbReference type="ARBA" id="ARBA00048823"/>
    </source>
</evidence>
<dbReference type="HAMAP" id="MF_00176">
    <property type="entry name" value="Ser_tRNA_synth_type1"/>
    <property type="match status" value="1"/>
</dbReference>
<dbReference type="Pfam" id="PF02403">
    <property type="entry name" value="Seryl_tRNA_N"/>
    <property type="match status" value="1"/>
</dbReference>
<evidence type="ECO:0000313" key="17">
    <source>
        <dbReference type="EMBL" id="XCH48556.1"/>
    </source>
</evidence>
<gene>
    <name evidence="12 17" type="primary">serS</name>
    <name evidence="17" type="ORF">V4D31_00020</name>
</gene>
<evidence type="ECO:0000256" key="9">
    <source>
        <dbReference type="ARBA" id="ARBA00023146"/>
    </source>
</evidence>
<sequence>MLDVKFVRENPDKVKEALQKRGYEIDFDRFLALEEQRLKLLREIENKRAIRNSVSQEIAKLKKSKTDNHAVENLIYEMRQLGEEIATVENKLRQVEEDVQNFLLYIPNIPHHTVPIGKDETENVEIRKWGSPPQFDFEPLNHWDIGEILGIIDFERAGKIAGSRFAVMKGLGAKLERALINFMLDLHISKGYIEIFPPLLVNKDSMTGTGQLPKFEEDLFKITEPEFYLIPTAEVPVTNLHREEILSEDDLPIYYVSYTPCFRREAGSHGKDVRGLIRQHQFNKVELVKFVKPEDSYDELESLTLDAEEVLQKLGLPYRVVALCTGDLGFAAAKTYDIEVWLPGQRRYREISSCSNFEDFQARRANIRFRRRGKKGTEFVHTLNGSGLAIGRTVVAILENYQQKDGSVLVPEALKPYMGVDVIR</sequence>
<comment type="caution">
    <text evidence="12">Lacks conserved residue(s) required for the propagation of feature annotation.</text>
</comment>
<feature type="binding site" evidence="12 14">
    <location>
        <begin position="350"/>
        <end position="353"/>
    </location>
    <ligand>
        <name>ATP</name>
        <dbReference type="ChEBI" id="CHEBI:30616"/>
    </ligand>
</feature>
<feature type="binding site" evidence="13">
    <location>
        <position position="232"/>
    </location>
    <ligand>
        <name>L-serine</name>
        <dbReference type="ChEBI" id="CHEBI:33384"/>
    </ligand>
</feature>
<keyword evidence="9 12" id="KW-0030">Aminoacyl-tRNA synthetase</keyword>
<name>A0AAU8H179_9BACT</name>
<comment type="catalytic activity">
    <reaction evidence="11 12">
        <text>tRNA(Ser) + L-serine + ATP = L-seryl-tRNA(Ser) + AMP + diphosphate + H(+)</text>
        <dbReference type="Rhea" id="RHEA:12292"/>
        <dbReference type="Rhea" id="RHEA-COMP:9669"/>
        <dbReference type="Rhea" id="RHEA-COMP:9703"/>
        <dbReference type="ChEBI" id="CHEBI:15378"/>
        <dbReference type="ChEBI" id="CHEBI:30616"/>
        <dbReference type="ChEBI" id="CHEBI:33019"/>
        <dbReference type="ChEBI" id="CHEBI:33384"/>
        <dbReference type="ChEBI" id="CHEBI:78442"/>
        <dbReference type="ChEBI" id="CHEBI:78533"/>
        <dbReference type="ChEBI" id="CHEBI:456215"/>
        <dbReference type="EC" id="6.1.1.11"/>
    </reaction>
</comment>
<dbReference type="InterPro" id="IPR045864">
    <property type="entry name" value="aa-tRNA-synth_II/BPL/LPL"/>
</dbReference>
<feature type="binding site" evidence="13">
    <location>
        <position position="384"/>
    </location>
    <ligand>
        <name>L-serine</name>
        <dbReference type="ChEBI" id="CHEBI:33384"/>
    </ligand>
</feature>
<dbReference type="KEGG" id="tob:V4D31_00020"/>
<evidence type="ECO:0000256" key="12">
    <source>
        <dbReference type="HAMAP-Rule" id="MF_00176"/>
    </source>
</evidence>
<comment type="subunit">
    <text evidence="12">Homodimer. The tRNA molecule binds across the dimer.</text>
</comment>
<reference evidence="17" key="1">
    <citation type="submission" date="2024-01" db="EMBL/GenBank/DDBJ databases">
        <title>The first autotrophic representatives of the genus Thermodesulfovibrio.</title>
        <authorList>
            <person name="Maltseva A.I."/>
            <person name="Elcheninov A.G."/>
            <person name="Kublanov I.V."/>
            <person name="Lebedinsky A.V."/>
            <person name="Frolov E.N."/>
        </authorList>
    </citation>
    <scope>NUCLEOTIDE SEQUENCE</scope>
    <source>
        <strain evidence="17">3462-1</strain>
    </source>
</reference>
<dbReference type="GO" id="GO:0005737">
    <property type="term" value="C:cytoplasm"/>
    <property type="evidence" value="ECO:0007669"/>
    <property type="project" value="UniProtKB-SubCell"/>
</dbReference>
<dbReference type="InterPro" id="IPR015866">
    <property type="entry name" value="Ser-tRNA-synth_1_N"/>
</dbReference>
<organism evidence="17">
    <name type="scientific">Thermodesulfovibrio obliviosus</name>
    <dbReference type="NCBI Taxonomy" id="3118332"/>
    <lineage>
        <taxon>Bacteria</taxon>
        <taxon>Pseudomonadati</taxon>
        <taxon>Nitrospirota</taxon>
        <taxon>Thermodesulfovibrionia</taxon>
        <taxon>Thermodesulfovibrionales</taxon>
        <taxon>Thermodesulfovibrionaceae</taxon>
        <taxon>Thermodesulfovibrio</taxon>
    </lineage>
</organism>
<dbReference type="Gene3D" id="1.10.287.40">
    <property type="entry name" value="Serine-tRNA synthetase, tRNA binding domain"/>
    <property type="match status" value="1"/>
</dbReference>
<evidence type="ECO:0000256" key="10">
    <source>
        <dbReference type="ARBA" id="ARBA00047929"/>
    </source>
</evidence>
<dbReference type="NCBIfam" id="TIGR00414">
    <property type="entry name" value="serS"/>
    <property type="match status" value="1"/>
</dbReference>
<dbReference type="InterPro" id="IPR042103">
    <property type="entry name" value="SerRS_1_N_sf"/>
</dbReference>
<evidence type="ECO:0000259" key="16">
    <source>
        <dbReference type="PROSITE" id="PS50862"/>
    </source>
</evidence>
<proteinExistence type="inferred from homology"/>
<dbReference type="PIRSF" id="PIRSF001529">
    <property type="entry name" value="Ser-tRNA-synth_IIa"/>
    <property type="match status" value="1"/>
</dbReference>
<dbReference type="RefSeq" id="WP_353686196.1">
    <property type="nucleotide sequence ID" value="NZ_CP144374.1"/>
</dbReference>
<evidence type="ECO:0000256" key="15">
    <source>
        <dbReference type="SAM" id="Coils"/>
    </source>
</evidence>
<dbReference type="GO" id="GO:0016260">
    <property type="term" value="P:selenocysteine biosynthetic process"/>
    <property type="evidence" value="ECO:0007669"/>
    <property type="project" value="UniProtKB-UniRule"/>
</dbReference>
<dbReference type="InterPro" id="IPR002317">
    <property type="entry name" value="Ser-tRNA-ligase_type_1"/>
</dbReference>
<dbReference type="Pfam" id="PF00587">
    <property type="entry name" value="tRNA-synt_2b"/>
    <property type="match status" value="1"/>
</dbReference>
<dbReference type="SUPFAM" id="SSF55681">
    <property type="entry name" value="Class II aaRS and biotin synthetases"/>
    <property type="match status" value="1"/>
</dbReference>
<dbReference type="InterPro" id="IPR002314">
    <property type="entry name" value="aa-tRNA-synt_IIb"/>
</dbReference>
<feature type="binding site" evidence="12">
    <location>
        <position position="386"/>
    </location>
    <ligand>
        <name>L-serine</name>
        <dbReference type="ChEBI" id="CHEBI:33384"/>
    </ligand>
</feature>
<comment type="domain">
    <text evidence="12">Consists of two distinct domains, a catalytic core and a N-terminal extension that is involved in tRNA binding.</text>
</comment>
<comment type="pathway">
    <text evidence="2 12">Aminoacyl-tRNA biosynthesis; selenocysteinyl-tRNA(Sec) biosynthesis; L-seryl-tRNA(Sec) from L-serine and tRNA(Sec): step 1/1.</text>
</comment>
<evidence type="ECO:0000256" key="1">
    <source>
        <dbReference type="ARBA" id="ARBA00004496"/>
    </source>
</evidence>
<evidence type="ECO:0000256" key="4">
    <source>
        <dbReference type="ARBA" id="ARBA00022490"/>
    </source>
</evidence>
<keyword evidence="7 12" id="KW-0067">ATP-binding</keyword>
<dbReference type="AlphaFoldDB" id="A0AAU8H179"/>
<evidence type="ECO:0000256" key="6">
    <source>
        <dbReference type="ARBA" id="ARBA00022741"/>
    </source>
</evidence>
<dbReference type="GO" id="GO:0005524">
    <property type="term" value="F:ATP binding"/>
    <property type="evidence" value="ECO:0007669"/>
    <property type="project" value="UniProtKB-UniRule"/>
</dbReference>
<dbReference type="InterPro" id="IPR010978">
    <property type="entry name" value="tRNA-bd_arm"/>
</dbReference>
<comment type="function">
    <text evidence="12">Catalyzes the attachment of serine to tRNA(Ser). Is also able to aminoacylate tRNA(Sec) with serine, to form the misacylated tRNA L-seryl-tRNA(Sec), which will be further converted into selenocysteinyl-tRNA(Sec).</text>
</comment>
<dbReference type="GO" id="GO:0004828">
    <property type="term" value="F:serine-tRNA ligase activity"/>
    <property type="evidence" value="ECO:0007669"/>
    <property type="project" value="UniProtKB-UniRule"/>
</dbReference>
<dbReference type="PANTHER" id="PTHR43697">
    <property type="entry name" value="SERYL-TRNA SYNTHETASE"/>
    <property type="match status" value="1"/>
</dbReference>
<dbReference type="InterPro" id="IPR006195">
    <property type="entry name" value="aa-tRNA-synth_II"/>
</dbReference>
<evidence type="ECO:0000256" key="2">
    <source>
        <dbReference type="ARBA" id="ARBA00005045"/>
    </source>
</evidence>
<feature type="domain" description="Aminoacyl-transfer RNA synthetases class-II family profile" evidence="16">
    <location>
        <begin position="174"/>
        <end position="411"/>
    </location>
</feature>
<dbReference type="EC" id="6.1.1.11" evidence="12"/>
<comment type="similarity">
    <text evidence="3 12">Belongs to the class-II aminoacyl-tRNA synthetase family. Type-1 seryl-tRNA synthetase subfamily.</text>
</comment>
<accession>A0AAU8H179</accession>
<evidence type="ECO:0000256" key="3">
    <source>
        <dbReference type="ARBA" id="ARBA00010728"/>
    </source>
</evidence>
<feature type="binding site" evidence="12 14">
    <location>
        <begin position="263"/>
        <end position="265"/>
    </location>
    <ligand>
        <name>ATP</name>
        <dbReference type="ChEBI" id="CHEBI:30616"/>
    </ligand>
</feature>
<keyword evidence="15" id="KW-0175">Coiled coil</keyword>